<proteinExistence type="predicted"/>
<feature type="compositionally biased region" description="Polar residues" evidence="1">
    <location>
        <begin position="264"/>
        <end position="273"/>
    </location>
</feature>
<feature type="compositionally biased region" description="Basic and acidic residues" evidence="1">
    <location>
        <begin position="215"/>
        <end position="236"/>
    </location>
</feature>
<gene>
    <name evidence="2" type="ORF">ACFPN5_13320</name>
</gene>
<evidence type="ECO:0000313" key="2">
    <source>
        <dbReference type="EMBL" id="MFC5460784.1"/>
    </source>
</evidence>
<feature type="region of interest" description="Disordered" evidence="1">
    <location>
        <begin position="18"/>
        <end position="91"/>
    </location>
</feature>
<dbReference type="InterPro" id="IPR021735">
    <property type="entry name" value="DUF3306"/>
</dbReference>
<feature type="compositionally biased region" description="Low complexity" evidence="1">
    <location>
        <begin position="194"/>
        <end position="205"/>
    </location>
</feature>
<feature type="compositionally biased region" description="Low complexity" evidence="1">
    <location>
        <begin position="77"/>
        <end position="90"/>
    </location>
</feature>
<comment type="caution">
    <text evidence="2">The sequence shown here is derived from an EMBL/GenBank/DDBJ whole genome shotgun (WGS) entry which is preliminary data.</text>
</comment>
<feature type="compositionally biased region" description="Low complexity" evidence="1">
    <location>
        <begin position="177"/>
        <end position="187"/>
    </location>
</feature>
<sequence length="273" mass="28223">MPEEGFLRRWARVKATGDDAVAEAPRAPAPAPAPATAPAHAPAHASAPAPAPARWARAGEAWARAGDPLPVAPAESGDAGPAPEPSAAAGRISPTLDDVAQLTPDSDYSVFVGQGVDKSVQRQALKKLFADPHFNVMDRLDMYMDDYNIPSPVSAEMLASLDHARSALRRFVEDEPTQAAAAATAPGAEPPDPAAAQATTAAAPQSPAPSPAPDAVEHEAVPHNEAAHASAAHEDQLPGESPGVLPSGAPTHEVEHKRGLFHRPNQQLPQGQV</sequence>
<organism evidence="2 3">
    <name type="scientific">Massilia niabensis</name>
    <dbReference type="NCBI Taxonomy" id="544910"/>
    <lineage>
        <taxon>Bacteria</taxon>
        <taxon>Pseudomonadati</taxon>
        <taxon>Pseudomonadota</taxon>
        <taxon>Betaproteobacteria</taxon>
        <taxon>Burkholderiales</taxon>
        <taxon>Oxalobacteraceae</taxon>
        <taxon>Telluria group</taxon>
        <taxon>Massilia</taxon>
    </lineage>
</organism>
<protein>
    <submittedName>
        <fullName evidence="2">DUF3306 domain-containing protein</fullName>
    </submittedName>
</protein>
<feature type="compositionally biased region" description="Low complexity" evidence="1">
    <location>
        <begin position="36"/>
        <end position="65"/>
    </location>
</feature>
<evidence type="ECO:0000256" key="1">
    <source>
        <dbReference type="SAM" id="MobiDB-lite"/>
    </source>
</evidence>
<dbReference type="Pfam" id="PF11748">
    <property type="entry name" value="DUF3306"/>
    <property type="match status" value="1"/>
</dbReference>
<keyword evidence="3" id="KW-1185">Reference proteome</keyword>
<accession>A0ABW0L522</accession>
<evidence type="ECO:0000313" key="3">
    <source>
        <dbReference type="Proteomes" id="UP001596050"/>
    </source>
</evidence>
<dbReference type="RefSeq" id="WP_379783989.1">
    <property type="nucleotide sequence ID" value="NZ_JBHSMU010000014.1"/>
</dbReference>
<dbReference type="EMBL" id="JBHSMU010000014">
    <property type="protein sequence ID" value="MFC5460784.1"/>
    <property type="molecule type" value="Genomic_DNA"/>
</dbReference>
<name>A0ABW0L522_9BURK</name>
<dbReference type="Proteomes" id="UP001596050">
    <property type="component" value="Unassembled WGS sequence"/>
</dbReference>
<reference evidence="3" key="1">
    <citation type="journal article" date="2019" name="Int. J. Syst. Evol. Microbiol.">
        <title>The Global Catalogue of Microorganisms (GCM) 10K type strain sequencing project: providing services to taxonomists for standard genome sequencing and annotation.</title>
        <authorList>
            <consortium name="The Broad Institute Genomics Platform"/>
            <consortium name="The Broad Institute Genome Sequencing Center for Infectious Disease"/>
            <person name="Wu L."/>
            <person name="Ma J."/>
        </authorList>
    </citation>
    <scope>NUCLEOTIDE SEQUENCE [LARGE SCALE GENOMIC DNA]</scope>
    <source>
        <strain evidence="3">KACC 12649</strain>
    </source>
</reference>
<feature type="region of interest" description="Disordered" evidence="1">
    <location>
        <begin position="175"/>
        <end position="273"/>
    </location>
</feature>